<dbReference type="PRINTS" id="PR00047">
    <property type="entry name" value="STROIDFINGER"/>
</dbReference>
<evidence type="ECO:0000313" key="14">
    <source>
        <dbReference type="Proteomes" id="UP000095287"/>
    </source>
</evidence>
<reference evidence="15" key="1">
    <citation type="submission" date="2016-11" db="UniProtKB">
        <authorList>
            <consortium name="WormBaseParasite"/>
        </authorList>
    </citation>
    <scope>IDENTIFICATION</scope>
</reference>
<dbReference type="SUPFAM" id="SSF48508">
    <property type="entry name" value="Nuclear receptor ligand-binding domain"/>
    <property type="match status" value="1"/>
</dbReference>
<keyword evidence="14" id="KW-1185">Reference proteome</keyword>
<dbReference type="GO" id="GO:0008270">
    <property type="term" value="F:zinc ion binding"/>
    <property type="evidence" value="ECO:0007669"/>
    <property type="project" value="UniProtKB-KW"/>
</dbReference>
<dbReference type="CDD" id="cd06960">
    <property type="entry name" value="NR_DBD_HNF4A"/>
    <property type="match status" value="1"/>
</dbReference>
<dbReference type="SMART" id="SM00399">
    <property type="entry name" value="ZnF_C4"/>
    <property type="match status" value="1"/>
</dbReference>
<keyword evidence="10 11" id="KW-0539">Nucleus</keyword>
<dbReference type="WBParaSite" id="L893_g15045.t1">
    <property type="protein sequence ID" value="L893_g15045.t1"/>
    <property type="gene ID" value="L893_g15045"/>
</dbReference>
<name>A0A1I7YCV4_9BILA</name>
<dbReference type="Pfam" id="PF00104">
    <property type="entry name" value="Hormone_recep"/>
    <property type="match status" value="1"/>
</dbReference>
<evidence type="ECO:0000259" key="13">
    <source>
        <dbReference type="PROSITE" id="PS51843"/>
    </source>
</evidence>
<dbReference type="PROSITE" id="PS51030">
    <property type="entry name" value="NUCLEAR_REC_DBD_2"/>
    <property type="match status" value="1"/>
</dbReference>
<dbReference type="Pfam" id="PF00105">
    <property type="entry name" value="zf-C4"/>
    <property type="match status" value="1"/>
</dbReference>
<evidence type="ECO:0000256" key="1">
    <source>
        <dbReference type="ARBA" id="ARBA00004123"/>
    </source>
</evidence>
<evidence type="ECO:0000256" key="11">
    <source>
        <dbReference type="RuleBase" id="RU004334"/>
    </source>
</evidence>
<feature type="domain" description="NR LBD" evidence="13">
    <location>
        <begin position="217"/>
        <end position="477"/>
    </location>
</feature>
<dbReference type="InterPro" id="IPR050274">
    <property type="entry name" value="Nuclear_hormone_rcpt_NR2"/>
</dbReference>
<comment type="similarity">
    <text evidence="2 11">Belongs to the nuclear hormone receptor family.</text>
</comment>
<evidence type="ECO:0000256" key="9">
    <source>
        <dbReference type="ARBA" id="ARBA00023170"/>
    </source>
</evidence>
<dbReference type="SUPFAM" id="SSF57716">
    <property type="entry name" value="Glucocorticoid receptor-like (DNA-binding domain)"/>
    <property type="match status" value="1"/>
</dbReference>
<evidence type="ECO:0000259" key="12">
    <source>
        <dbReference type="PROSITE" id="PS51030"/>
    </source>
</evidence>
<keyword evidence="5 11" id="KW-0862">Zinc</keyword>
<keyword evidence="8 11" id="KW-0804">Transcription</keyword>
<dbReference type="FunFam" id="3.30.50.10:FF:000030">
    <property type="entry name" value="Nuclear Hormone Receptor family"/>
    <property type="match status" value="1"/>
</dbReference>
<dbReference type="PROSITE" id="PS00031">
    <property type="entry name" value="NUCLEAR_REC_DBD_1"/>
    <property type="match status" value="1"/>
</dbReference>
<dbReference type="GO" id="GO:0003700">
    <property type="term" value="F:DNA-binding transcription factor activity"/>
    <property type="evidence" value="ECO:0007669"/>
    <property type="project" value="InterPro"/>
</dbReference>
<evidence type="ECO:0000256" key="4">
    <source>
        <dbReference type="ARBA" id="ARBA00022771"/>
    </source>
</evidence>
<sequence>MHRPVVFIAQSLSKHVFILCENYFLRTCSVLESKTCDIENRKYVQQFIVRLSLLYMEDRVSEESYTMAFLESMVMSEGSVAVCSHESPDPGPSALFVRRRSSSLTSPLGDQLKGVKRCKSGELCVVCGDTASGVHYGVSSCNGCKTFFRRVVLENRTYSCKGDGNCLVDKRMRCGCRHCRYKKCVAVGMDRSELNMERRRKRKSFHFERTPEIAHSLEDPLIEELLVKEHSFLVVLTSTLAPIHSSIPEALARPSTFDTELNVHEQCQMDLGKQMNFSYWRAKTLSTVIEWMKSFAVFQELPEQDQQILIIHSSFSNMVFSEAFHTPDRYADRIIYPDNLCVFRNFAANIQKERSGLIPTIVAVINQILVPIRQMNLTNIEYVLLQTIILFDPECLTLSPASIVAVRDYRLQVLQALMRHHQRQHGPVEGCFRFAAVLLRIASINKVAAFKRETLLHAESLHVMAPHPLAIEVCKKYGEVSFF</sequence>
<keyword evidence="4 11" id="KW-0863">Zinc-finger</keyword>
<organism evidence="14 15">
    <name type="scientific">Steinernema glaseri</name>
    <dbReference type="NCBI Taxonomy" id="37863"/>
    <lineage>
        <taxon>Eukaryota</taxon>
        <taxon>Metazoa</taxon>
        <taxon>Ecdysozoa</taxon>
        <taxon>Nematoda</taxon>
        <taxon>Chromadorea</taxon>
        <taxon>Rhabditida</taxon>
        <taxon>Tylenchina</taxon>
        <taxon>Panagrolaimomorpha</taxon>
        <taxon>Strongyloidoidea</taxon>
        <taxon>Steinernematidae</taxon>
        <taxon>Steinernema</taxon>
    </lineage>
</organism>
<dbReference type="InterPro" id="IPR013088">
    <property type="entry name" value="Znf_NHR/GATA"/>
</dbReference>
<dbReference type="GO" id="GO:0000978">
    <property type="term" value="F:RNA polymerase II cis-regulatory region sequence-specific DNA binding"/>
    <property type="evidence" value="ECO:0007669"/>
    <property type="project" value="InterPro"/>
</dbReference>
<dbReference type="PRINTS" id="PR00398">
    <property type="entry name" value="STRDHORMONER"/>
</dbReference>
<evidence type="ECO:0000256" key="10">
    <source>
        <dbReference type="ARBA" id="ARBA00023242"/>
    </source>
</evidence>
<keyword evidence="9 11" id="KW-0675">Receptor</keyword>
<comment type="subcellular location">
    <subcellularLocation>
        <location evidence="1 11">Nucleus</location>
    </subcellularLocation>
</comment>
<evidence type="ECO:0000313" key="15">
    <source>
        <dbReference type="WBParaSite" id="L893_g15045.t1"/>
    </source>
</evidence>
<dbReference type="PROSITE" id="PS51843">
    <property type="entry name" value="NR_LBD"/>
    <property type="match status" value="1"/>
</dbReference>
<dbReference type="InterPro" id="IPR001628">
    <property type="entry name" value="Znf_hrmn_rcpt"/>
</dbReference>
<evidence type="ECO:0000256" key="6">
    <source>
        <dbReference type="ARBA" id="ARBA00023015"/>
    </source>
</evidence>
<keyword evidence="7 11" id="KW-0238">DNA-binding</keyword>
<dbReference type="InterPro" id="IPR000536">
    <property type="entry name" value="Nucl_hrmn_rcpt_lig-bd"/>
</dbReference>
<evidence type="ECO:0000256" key="7">
    <source>
        <dbReference type="ARBA" id="ARBA00023125"/>
    </source>
</evidence>
<keyword evidence="3 11" id="KW-0479">Metal-binding</keyword>
<dbReference type="PANTHER" id="PTHR24083">
    <property type="entry name" value="NUCLEAR HORMONE RECEPTOR"/>
    <property type="match status" value="1"/>
</dbReference>
<dbReference type="Gene3D" id="1.10.565.10">
    <property type="entry name" value="Retinoid X Receptor"/>
    <property type="match status" value="1"/>
</dbReference>
<protein>
    <submittedName>
        <fullName evidence="15">Nuclear receptor</fullName>
    </submittedName>
</protein>
<dbReference type="GO" id="GO:0005634">
    <property type="term" value="C:nucleus"/>
    <property type="evidence" value="ECO:0007669"/>
    <property type="project" value="UniProtKB-SubCell"/>
</dbReference>
<dbReference type="CDD" id="cd06157">
    <property type="entry name" value="NR_LBD"/>
    <property type="match status" value="1"/>
</dbReference>
<dbReference type="InterPro" id="IPR049636">
    <property type="entry name" value="HNF4-like_DBD"/>
</dbReference>
<dbReference type="AlphaFoldDB" id="A0A1I7YCV4"/>
<evidence type="ECO:0000256" key="2">
    <source>
        <dbReference type="ARBA" id="ARBA00005993"/>
    </source>
</evidence>
<dbReference type="Proteomes" id="UP000095287">
    <property type="component" value="Unplaced"/>
</dbReference>
<feature type="domain" description="Nuclear receptor" evidence="12">
    <location>
        <begin position="121"/>
        <end position="196"/>
    </location>
</feature>
<dbReference type="InterPro" id="IPR035500">
    <property type="entry name" value="NHR-like_dom_sf"/>
</dbReference>
<evidence type="ECO:0000256" key="8">
    <source>
        <dbReference type="ARBA" id="ARBA00023163"/>
    </source>
</evidence>
<accession>A0A1I7YCV4</accession>
<dbReference type="SMART" id="SM00430">
    <property type="entry name" value="HOLI"/>
    <property type="match status" value="1"/>
</dbReference>
<dbReference type="Gene3D" id="3.30.50.10">
    <property type="entry name" value="Erythroid Transcription Factor GATA-1, subunit A"/>
    <property type="match status" value="1"/>
</dbReference>
<evidence type="ECO:0000256" key="3">
    <source>
        <dbReference type="ARBA" id="ARBA00022723"/>
    </source>
</evidence>
<keyword evidence="6 11" id="KW-0805">Transcription regulation</keyword>
<proteinExistence type="inferred from homology"/>
<dbReference type="InterPro" id="IPR001723">
    <property type="entry name" value="Nuclear_hrmn_rcpt"/>
</dbReference>
<evidence type="ECO:0000256" key="5">
    <source>
        <dbReference type="ARBA" id="ARBA00022833"/>
    </source>
</evidence>